<dbReference type="PANTHER" id="PTHR33112">
    <property type="entry name" value="DOMAIN PROTEIN, PUTATIVE-RELATED"/>
    <property type="match status" value="1"/>
</dbReference>
<reference evidence="2" key="2">
    <citation type="submission" date="2023-05" db="EMBL/GenBank/DDBJ databases">
        <authorList>
            <consortium name="Lawrence Berkeley National Laboratory"/>
            <person name="Steindorff A."/>
            <person name="Hensen N."/>
            <person name="Bonometti L."/>
            <person name="Westerberg I."/>
            <person name="Brannstrom I.O."/>
            <person name="Guillou S."/>
            <person name="Cros-Aarteil S."/>
            <person name="Calhoun S."/>
            <person name="Haridas S."/>
            <person name="Kuo A."/>
            <person name="Mondo S."/>
            <person name="Pangilinan J."/>
            <person name="Riley R."/>
            <person name="Labutti K."/>
            <person name="Andreopoulos B."/>
            <person name="Lipzen A."/>
            <person name="Chen C."/>
            <person name="Yanf M."/>
            <person name="Daum C."/>
            <person name="Ng V."/>
            <person name="Clum A."/>
            <person name="Ohm R."/>
            <person name="Martin F."/>
            <person name="Silar P."/>
            <person name="Natvig D."/>
            <person name="Lalanne C."/>
            <person name="Gautier V."/>
            <person name="Ament-Velasquez S.L."/>
            <person name="Kruys A."/>
            <person name="Hutchinson M.I."/>
            <person name="Powell A.J."/>
            <person name="Barry K."/>
            <person name="Miller A.N."/>
            <person name="Grigoriev I.V."/>
            <person name="Debuchy R."/>
            <person name="Gladieux P."/>
            <person name="Thoren M.H."/>
            <person name="Johannesson H."/>
        </authorList>
    </citation>
    <scope>NUCLEOTIDE SEQUENCE</scope>
    <source>
        <strain evidence="2">CBS 757.83</strain>
    </source>
</reference>
<organism evidence="2 3">
    <name type="scientific">Parathielavia hyrcaniae</name>
    <dbReference type="NCBI Taxonomy" id="113614"/>
    <lineage>
        <taxon>Eukaryota</taxon>
        <taxon>Fungi</taxon>
        <taxon>Dikarya</taxon>
        <taxon>Ascomycota</taxon>
        <taxon>Pezizomycotina</taxon>
        <taxon>Sordariomycetes</taxon>
        <taxon>Sordariomycetidae</taxon>
        <taxon>Sordariales</taxon>
        <taxon>Chaetomiaceae</taxon>
        <taxon>Parathielavia</taxon>
    </lineage>
</organism>
<protein>
    <submittedName>
        <fullName evidence="2">HET-domain-containing protein</fullName>
    </submittedName>
</protein>
<dbReference type="InterPro" id="IPR010730">
    <property type="entry name" value="HET"/>
</dbReference>
<accession>A0AAN6Q6J1</accession>
<comment type="caution">
    <text evidence="2">The sequence shown here is derived from an EMBL/GenBank/DDBJ whole genome shotgun (WGS) entry which is preliminary data.</text>
</comment>
<keyword evidence="3" id="KW-1185">Reference proteome</keyword>
<gene>
    <name evidence="2" type="ORF">N658DRAFT_485783</name>
</gene>
<proteinExistence type="predicted"/>
<dbReference type="Proteomes" id="UP001305647">
    <property type="component" value="Unassembled WGS sequence"/>
</dbReference>
<sequence length="472" mass="53637">MEDIDLPGHQYLVLSYVWGRSQLVKLETCNKDALSKPGTLAVEPLSQTFKDSILLTKSLGFRYLWIDKLCILQDDDEDKQIQIGSMNQIYSLACLTIVDASSSGVNGGLPGLRPGTRTVVQEEVVVIPPGGATRGTDRDPDPGLSLMTTLQRYAGRSRHFLDGTPWDSRGWTMQERVFSRRMLVFTPEQVYWACWGGTFCEESCFENQPFQLHRSYPHANERDLSLRLPFPYGLPPDIIQRSFWTLYDYLVFNYTNRNFTYAGDIFDGFSAVSRGFSALSGENFSWGLPRSHFEAGLVWDSMPQDSTLRRRNELSTLPMTSFLVNVSFPSWTWMGWIGRVVVSIAHKIFEYRLSREVFVFEHHHDPLRLEPVQRTTTASGSTVEPRALPSWNVSRDQPATLEDLDAEHQSLRLARLGKIPESLLLFFWASSAFFTLERPDGSFCQEILNSSGDWAVASLTGPHKNFCRGQRS</sequence>
<evidence type="ECO:0000259" key="1">
    <source>
        <dbReference type="Pfam" id="PF06985"/>
    </source>
</evidence>
<dbReference type="Pfam" id="PF06985">
    <property type="entry name" value="HET"/>
    <property type="match status" value="1"/>
</dbReference>
<evidence type="ECO:0000313" key="2">
    <source>
        <dbReference type="EMBL" id="KAK4101926.1"/>
    </source>
</evidence>
<reference evidence="2" key="1">
    <citation type="journal article" date="2023" name="Mol. Phylogenet. Evol.">
        <title>Genome-scale phylogeny and comparative genomics of the fungal order Sordariales.</title>
        <authorList>
            <person name="Hensen N."/>
            <person name="Bonometti L."/>
            <person name="Westerberg I."/>
            <person name="Brannstrom I.O."/>
            <person name="Guillou S."/>
            <person name="Cros-Aarteil S."/>
            <person name="Calhoun S."/>
            <person name="Haridas S."/>
            <person name="Kuo A."/>
            <person name="Mondo S."/>
            <person name="Pangilinan J."/>
            <person name="Riley R."/>
            <person name="LaButti K."/>
            <person name="Andreopoulos B."/>
            <person name="Lipzen A."/>
            <person name="Chen C."/>
            <person name="Yan M."/>
            <person name="Daum C."/>
            <person name="Ng V."/>
            <person name="Clum A."/>
            <person name="Steindorff A."/>
            <person name="Ohm R.A."/>
            <person name="Martin F."/>
            <person name="Silar P."/>
            <person name="Natvig D.O."/>
            <person name="Lalanne C."/>
            <person name="Gautier V."/>
            <person name="Ament-Velasquez S.L."/>
            <person name="Kruys A."/>
            <person name="Hutchinson M.I."/>
            <person name="Powell A.J."/>
            <person name="Barry K."/>
            <person name="Miller A.N."/>
            <person name="Grigoriev I.V."/>
            <person name="Debuchy R."/>
            <person name="Gladieux P."/>
            <person name="Hiltunen Thoren M."/>
            <person name="Johannesson H."/>
        </authorList>
    </citation>
    <scope>NUCLEOTIDE SEQUENCE</scope>
    <source>
        <strain evidence="2">CBS 757.83</strain>
    </source>
</reference>
<dbReference type="PANTHER" id="PTHR33112:SF14">
    <property type="entry name" value="HETEROKARYON INCOMPATIBILITY DOMAIN-CONTAINING PROTEIN"/>
    <property type="match status" value="1"/>
</dbReference>
<name>A0AAN6Q6J1_9PEZI</name>
<dbReference type="AlphaFoldDB" id="A0AAN6Q6J1"/>
<feature type="domain" description="Heterokaryon incompatibility" evidence="1">
    <location>
        <begin position="11"/>
        <end position="175"/>
    </location>
</feature>
<dbReference type="EMBL" id="MU863633">
    <property type="protein sequence ID" value="KAK4101926.1"/>
    <property type="molecule type" value="Genomic_DNA"/>
</dbReference>
<evidence type="ECO:0000313" key="3">
    <source>
        <dbReference type="Proteomes" id="UP001305647"/>
    </source>
</evidence>